<name>A0ACB6QWQ1_9PLEO</name>
<organism evidence="1 2">
    <name type="scientific">Lindgomyces ingoldianus</name>
    <dbReference type="NCBI Taxonomy" id="673940"/>
    <lineage>
        <taxon>Eukaryota</taxon>
        <taxon>Fungi</taxon>
        <taxon>Dikarya</taxon>
        <taxon>Ascomycota</taxon>
        <taxon>Pezizomycotina</taxon>
        <taxon>Dothideomycetes</taxon>
        <taxon>Pleosporomycetidae</taxon>
        <taxon>Pleosporales</taxon>
        <taxon>Lindgomycetaceae</taxon>
        <taxon>Lindgomyces</taxon>
    </lineage>
</organism>
<proteinExistence type="predicted"/>
<reference evidence="1" key="1">
    <citation type="journal article" date="2020" name="Stud. Mycol.">
        <title>101 Dothideomycetes genomes: a test case for predicting lifestyles and emergence of pathogens.</title>
        <authorList>
            <person name="Haridas S."/>
            <person name="Albert R."/>
            <person name="Binder M."/>
            <person name="Bloem J."/>
            <person name="Labutti K."/>
            <person name="Salamov A."/>
            <person name="Andreopoulos B."/>
            <person name="Baker S."/>
            <person name="Barry K."/>
            <person name="Bills G."/>
            <person name="Bluhm B."/>
            <person name="Cannon C."/>
            <person name="Castanera R."/>
            <person name="Culley D."/>
            <person name="Daum C."/>
            <person name="Ezra D."/>
            <person name="Gonzalez J."/>
            <person name="Henrissat B."/>
            <person name="Kuo A."/>
            <person name="Liang C."/>
            <person name="Lipzen A."/>
            <person name="Lutzoni F."/>
            <person name="Magnuson J."/>
            <person name="Mondo S."/>
            <person name="Nolan M."/>
            <person name="Ohm R."/>
            <person name="Pangilinan J."/>
            <person name="Park H.-J."/>
            <person name="Ramirez L."/>
            <person name="Alfaro M."/>
            <person name="Sun H."/>
            <person name="Tritt A."/>
            <person name="Yoshinaga Y."/>
            <person name="Zwiers L.-H."/>
            <person name="Turgeon B."/>
            <person name="Goodwin S."/>
            <person name="Spatafora J."/>
            <person name="Crous P."/>
            <person name="Grigoriev I."/>
        </authorList>
    </citation>
    <scope>NUCLEOTIDE SEQUENCE</scope>
    <source>
        <strain evidence="1">ATCC 200398</strain>
    </source>
</reference>
<sequence>MSEQYHGSGERAVKLQNESPEIFTMFVKMLYGDTLLTMAPKKTDLGGDSDTDGYISLFKLYVLVEKLEDIESKEMISDRIQQFTTLVDMDGPVACPPPCCIKIVYEGTPSGDPARRLLIELYVSYQDKTCLSGAVDSVPKEFLYDLSLHMLENQVQRPYKELTHTLRVRNRTGLKSLAERKKQLEEKDRIIRSLEGEVQAKDIQISNLTSEIVATKGRIGSFSEEGREMSTSSSLLRDHSEKENKENPALDGKIDGSSVPFRLSAKKPKMRKRAIHESLGD</sequence>
<dbReference type="EMBL" id="MU003508">
    <property type="protein sequence ID" value="KAF2470510.1"/>
    <property type="molecule type" value="Genomic_DNA"/>
</dbReference>
<evidence type="ECO:0000313" key="1">
    <source>
        <dbReference type="EMBL" id="KAF2470510.1"/>
    </source>
</evidence>
<dbReference type="Proteomes" id="UP000799755">
    <property type="component" value="Unassembled WGS sequence"/>
</dbReference>
<protein>
    <submittedName>
        <fullName evidence="1">Uncharacterized protein</fullName>
    </submittedName>
</protein>
<keyword evidence="2" id="KW-1185">Reference proteome</keyword>
<comment type="caution">
    <text evidence="1">The sequence shown here is derived from an EMBL/GenBank/DDBJ whole genome shotgun (WGS) entry which is preliminary data.</text>
</comment>
<accession>A0ACB6QWQ1</accession>
<gene>
    <name evidence="1" type="ORF">BDR25DRAFT_314689</name>
</gene>
<evidence type="ECO:0000313" key="2">
    <source>
        <dbReference type="Proteomes" id="UP000799755"/>
    </source>
</evidence>